<evidence type="ECO:0000313" key="1">
    <source>
        <dbReference type="EMBL" id="CAB3992978.1"/>
    </source>
</evidence>
<dbReference type="Proteomes" id="UP001152795">
    <property type="component" value="Unassembled WGS sequence"/>
</dbReference>
<gene>
    <name evidence="1" type="ORF">PACLA_8A076156</name>
</gene>
<organism evidence="1 2">
    <name type="scientific">Paramuricea clavata</name>
    <name type="common">Red gorgonian</name>
    <name type="synonym">Violescent sea-whip</name>
    <dbReference type="NCBI Taxonomy" id="317549"/>
    <lineage>
        <taxon>Eukaryota</taxon>
        <taxon>Metazoa</taxon>
        <taxon>Cnidaria</taxon>
        <taxon>Anthozoa</taxon>
        <taxon>Octocorallia</taxon>
        <taxon>Malacalcyonacea</taxon>
        <taxon>Plexauridae</taxon>
        <taxon>Paramuricea</taxon>
    </lineage>
</organism>
<accession>A0A6S7GLS2</accession>
<proteinExistence type="predicted"/>
<keyword evidence="2" id="KW-1185">Reference proteome</keyword>
<protein>
    <submittedName>
        <fullName evidence="1">Uncharacterized protein</fullName>
    </submittedName>
</protein>
<dbReference type="OrthoDB" id="5946408at2759"/>
<evidence type="ECO:0000313" key="2">
    <source>
        <dbReference type="Proteomes" id="UP001152795"/>
    </source>
</evidence>
<reference evidence="1" key="1">
    <citation type="submission" date="2020-04" db="EMBL/GenBank/DDBJ databases">
        <authorList>
            <person name="Alioto T."/>
            <person name="Alioto T."/>
            <person name="Gomez Garrido J."/>
        </authorList>
    </citation>
    <scope>NUCLEOTIDE SEQUENCE</scope>
    <source>
        <strain evidence="1">A484AB</strain>
    </source>
</reference>
<name>A0A6S7GLS2_PARCT</name>
<sequence length="188" mass="21873">MHEKYVIGRYSGGTSHFLSVPVTSLPRQLYQLTSSIGRYISKELCSKSQYHHKSENNDHLKTTDYQRQSELEFYIFKMKSLMILIFAVAACTMVTGSVFQVRLRVLQDVTSERGSTNFNYLRYLIVGTHPRYPLKRSLVRFQPLQVRACDHIRSATMYLYYAYAHKASFMSETQVPRFLYVGLSPIKC</sequence>
<dbReference type="AlphaFoldDB" id="A0A6S7GLS2"/>
<comment type="caution">
    <text evidence="1">The sequence shown here is derived from an EMBL/GenBank/DDBJ whole genome shotgun (WGS) entry which is preliminary data.</text>
</comment>
<dbReference type="EMBL" id="CACRXK020002162">
    <property type="protein sequence ID" value="CAB3992978.1"/>
    <property type="molecule type" value="Genomic_DNA"/>
</dbReference>